<evidence type="ECO:0000313" key="2">
    <source>
        <dbReference type="Proteomes" id="UP000316968"/>
    </source>
</evidence>
<reference evidence="1 2" key="1">
    <citation type="submission" date="2019-06" db="EMBL/GenBank/DDBJ databases">
        <title>Saccharibacillus brassicae sp. nov., an endophytic bacterium isolated from Chinese cabbage seeds (Brassica pekinensis).</title>
        <authorList>
            <person name="Jiang L."/>
            <person name="Lee J."/>
            <person name="Kim S.W."/>
        </authorList>
    </citation>
    <scope>NUCLEOTIDE SEQUENCE [LARGE SCALE GENOMIC DNA]</scope>
    <source>
        <strain evidence="2">KCTC 43072 / ATSA2</strain>
    </source>
</reference>
<dbReference type="EMBL" id="CP041217">
    <property type="protein sequence ID" value="QDH22253.1"/>
    <property type="molecule type" value="Genomic_DNA"/>
</dbReference>
<evidence type="ECO:0000313" key="1">
    <source>
        <dbReference type="EMBL" id="QDH22253.1"/>
    </source>
</evidence>
<accession>A0A4Y6UX23</accession>
<dbReference type="AlphaFoldDB" id="A0A4Y6UX23"/>
<dbReference type="KEGG" id="saca:FFV09_16215"/>
<dbReference type="RefSeq" id="WP_141448797.1">
    <property type="nucleotide sequence ID" value="NZ_CP041217.1"/>
</dbReference>
<keyword evidence="2" id="KW-1185">Reference proteome</keyword>
<proteinExistence type="predicted"/>
<organism evidence="1 2">
    <name type="scientific">Saccharibacillus brassicae</name>
    <dbReference type="NCBI Taxonomy" id="2583377"/>
    <lineage>
        <taxon>Bacteria</taxon>
        <taxon>Bacillati</taxon>
        <taxon>Bacillota</taxon>
        <taxon>Bacilli</taxon>
        <taxon>Bacillales</taxon>
        <taxon>Paenibacillaceae</taxon>
        <taxon>Saccharibacillus</taxon>
    </lineage>
</organism>
<dbReference type="OrthoDB" id="2640017at2"/>
<gene>
    <name evidence="1" type="ORF">FFV09_16215</name>
</gene>
<name>A0A4Y6UX23_SACBS</name>
<protein>
    <submittedName>
        <fullName evidence="1">Uncharacterized protein</fullName>
    </submittedName>
</protein>
<sequence>MGWYTFGQMLHAIELGQVAEAADGERRMKLLPEGMVWLNGPYAGGVVRVQGYLFSDLWTIREDDPFEPALEERANWKRKQMEMLENQLFEQRARRFESPNIEEKTE</sequence>
<dbReference type="Proteomes" id="UP000316968">
    <property type="component" value="Chromosome"/>
</dbReference>